<dbReference type="PATRIC" id="fig|329854.7.peg.4661"/>
<organism evidence="1">
    <name type="scientific">Bacteroides intestinalis</name>
    <dbReference type="NCBI Taxonomy" id="329854"/>
    <lineage>
        <taxon>Bacteria</taxon>
        <taxon>Pseudomonadati</taxon>
        <taxon>Bacteroidota</taxon>
        <taxon>Bacteroidia</taxon>
        <taxon>Bacteroidales</taxon>
        <taxon>Bacteroidaceae</taxon>
        <taxon>Bacteroides</taxon>
    </lineage>
</organism>
<protein>
    <submittedName>
        <fullName evidence="1">Uncharacterized protein</fullName>
    </submittedName>
</protein>
<proteinExistence type="predicted"/>
<name>A0A139KUE0_9BACE</name>
<sequence length="342" mass="39900">METVVAKTISVPDIEYMYDNENRPGTCPVCHNTLEKIPDIHYKVAKKKADILLTYDGYYIVTEKFKAFCKENKYSNVCFTKLTDSTGYYFFMPQDIYILDYIHRKTRFLNKRECCGSYDEIIGATPAYKLSSFSTESNDFINRSEYYFGTKGCKDPLIIIGLETEQKMKAFGIKGVSYINVYSIETIYGKSKPIDEVTLQDMQENPIWIFTLDEEDSDEVDESWLKPILKSDNVMSEFVEAYILLKSTDGQYDISANLDIKKEALDDVTFWKPEQQCWIPIENIDNYREIQLIAVPKIEKENDILFEFDSSKNLFSSLRSQAQLKEKKKTIFSFFVSLFKRK</sequence>
<evidence type="ECO:0000313" key="1">
    <source>
        <dbReference type="EMBL" id="KXT42756.1"/>
    </source>
</evidence>
<dbReference type="Proteomes" id="UP000070319">
    <property type="component" value="Unassembled WGS sequence"/>
</dbReference>
<accession>A0A139KUE0</accession>
<comment type="caution">
    <text evidence="1">The sequence shown here is derived from an EMBL/GenBank/DDBJ whole genome shotgun (WGS) entry which is preliminary data.</text>
</comment>
<dbReference type="RefSeq" id="WP_061437904.1">
    <property type="nucleotide sequence ID" value="NZ_KQ968737.1"/>
</dbReference>
<gene>
    <name evidence="1" type="ORF">HMPREF2531_04588</name>
</gene>
<dbReference type="AlphaFoldDB" id="A0A139KUE0"/>
<dbReference type="EMBL" id="LTDF01000164">
    <property type="protein sequence ID" value="KXT42756.1"/>
    <property type="molecule type" value="Genomic_DNA"/>
</dbReference>
<evidence type="ECO:0000313" key="2">
    <source>
        <dbReference type="Proteomes" id="UP000070319"/>
    </source>
</evidence>
<reference evidence="1 2" key="1">
    <citation type="submission" date="2016-02" db="EMBL/GenBank/DDBJ databases">
        <authorList>
            <person name="Wen L."/>
            <person name="He K."/>
            <person name="Yang H."/>
        </authorList>
    </citation>
    <scope>NUCLEOTIDE SEQUENCE [LARGE SCALE GENOMIC DNA]</scope>
    <source>
        <strain evidence="1 2">KLE1704</strain>
    </source>
</reference>